<protein>
    <submittedName>
        <fullName evidence="2">Uncharacterized protein</fullName>
    </submittedName>
</protein>
<keyword evidence="1" id="KW-1185">Reference proteome</keyword>
<evidence type="ECO:0000313" key="2">
    <source>
        <dbReference type="WBParaSite" id="Hba_11276"/>
    </source>
</evidence>
<name>A0A1I7X134_HETBA</name>
<organism evidence="1 2">
    <name type="scientific">Heterorhabditis bacteriophora</name>
    <name type="common">Entomopathogenic nematode worm</name>
    <dbReference type="NCBI Taxonomy" id="37862"/>
    <lineage>
        <taxon>Eukaryota</taxon>
        <taxon>Metazoa</taxon>
        <taxon>Ecdysozoa</taxon>
        <taxon>Nematoda</taxon>
        <taxon>Chromadorea</taxon>
        <taxon>Rhabditida</taxon>
        <taxon>Rhabditina</taxon>
        <taxon>Rhabditomorpha</taxon>
        <taxon>Strongyloidea</taxon>
        <taxon>Heterorhabditidae</taxon>
        <taxon>Heterorhabditis</taxon>
    </lineage>
</organism>
<dbReference type="WBParaSite" id="Hba_11276">
    <property type="protein sequence ID" value="Hba_11276"/>
    <property type="gene ID" value="Hba_11276"/>
</dbReference>
<accession>A0A1I7X134</accession>
<sequence length="32" mass="3420">MAALFSINALRPSSASITLTVMFCRLNLAAVH</sequence>
<dbReference type="AlphaFoldDB" id="A0A1I7X134"/>
<reference evidence="2" key="1">
    <citation type="submission" date="2016-11" db="UniProtKB">
        <authorList>
            <consortium name="WormBaseParasite"/>
        </authorList>
    </citation>
    <scope>IDENTIFICATION</scope>
</reference>
<evidence type="ECO:0000313" key="1">
    <source>
        <dbReference type="Proteomes" id="UP000095283"/>
    </source>
</evidence>
<proteinExistence type="predicted"/>
<dbReference type="Proteomes" id="UP000095283">
    <property type="component" value="Unplaced"/>
</dbReference>